<evidence type="ECO:0008006" key="11">
    <source>
        <dbReference type="Google" id="ProtNLM"/>
    </source>
</evidence>
<keyword evidence="3" id="KW-0862">Zinc</keyword>
<dbReference type="PANTHER" id="PTHR47782:SF12">
    <property type="entry name" value="ZN(II)2CYS6 TRANSCRIPTION FACTOR (EUROFUNG)"/>
    <property type="match status" value="1"/>
</dbReference>
<dbReference type="GO" id="GO:0043565">
    <property type="term" value="F:sequence-specific DNA binding"/>
    <property type="evidence" value="ECO:0007669"/>
    <property type="project" value="TreeGrafter"/>
</dbReference>
<dbReference type="InterPro" id="IPR052202">
    <property type="entry name" value="Yeast_MetPath_Reg"/>
</dbReference>
<evidence type="ECO:0000256" key="2">
    <source>
        <dbReference type="ARBA" id="ARBA00022723"/>
    </source>
</evidence>
<dbReference type="GeneID" id="89980899"/>
<dbReference type="GO" id="GO:0005634">
    <property type="term" value="C:nucleus"/>
    <property type="evidence" value="ECO:0007669"/>
    <property type="project" value="UniProtKB-SubCell"/>
</dbReference>
<dbReference type="Proteomes" id="UP001358417">
    <property type="component" value="Unassembled WGS sequence"/>
</dbReference>
<dbReference type="EMBL" id="JAVRRD010000008">
    <property type="protein sequence ID" value="KAK5056204.1"/>
    <property type="molecule type" value="Genomic_DNA"/>
</dbReference>
<evidence type="ECO:0000256" key="7">
    <source>
        <dbReference type="ARBA" id="ARBA00023242"/>
    </source>
</evidence>
<dbReference type="GO" id="GO:0045944">
    <property type="term" value="P:positive regulation of transcription by RNA polymerase II"/>
    <property type="evidence" value="ECO:0007669"/>
    <property type="project" value="TreeGrafter"/>
</dbReference>
<keyword evidence="4" id="KW-0805">Transcription regulation</keyword>
<dbReference type="CDD" id="cd00067">
    <property type="entry name" value="GAL4"/>
    <property type="match status" value="1"/>
</dbReference>
<dbReference type="GO" id="GO:0000981">
    <property type="term" value="F:DNA-binding transcription factor activity, RNA polymerase II-specific"/>
    <property type="evidence" value="ECO:0007669"/>
    <property type="project" value="InterPro"/>
</dbReference>
<dbReference type="CDD" id="cd12148">
    <property type="entry name" value="fungal_TF_MHR"/>
    <property type="match status" value="1"/>
</dbReference>
<accession>A0AAV9NF88</accession>
<dbReference type="RefSeq" id="XP_064708174.1">
    <property type="nucleotide sequence ID" value="XM_064856274.1"/>
</dbReference>
<keyword evidence="7" id="KW-0539">Nucleus</keyword>
<protein>
    <recommendedName>
        <fullName evidence="11">Zn(2)-C6 fungal-type domain-containing protein</fullName>
    </recommendedName>
</protein>
<evidence type="ECO:0000256" key="1">
    <source>
        <dbReference type="ARBA" id="ARBA00004123"/>
    </source>
</evidence>
<keyword evidence="10" id="KW-1185">Reference proteome</keyword>
<reference evidence="9 10" key="1">
    <citation type="submission" date="2023-08" db="EMBL/GenBank/DDBJ databases">
        <title>Black Yeasts Isolated from many extreme environments.</title>
        <authorList>
            <person name="Coleine C."/>
            <person name="Stajich J.E."/>
            <person name="Selbmann L."/>
        </authorList>
    </citation>
    <scope>NUCLEOTIDE SEQUENCE [LARGE SCALE GENOMIC DNA]</scope>
    <source>
        <strain evidence="9 10">CCFEE 5792</strain>
    </source>
</reference>
<dbReference type="PANTHER" id="PTHR47782">
    <property type="entry name" value="ZN(II)2CYS6 TRANSCRIPTION FACTOR (EUROFUNG)-RELATED"/>
    <property type="match status" value="1"/>
</dbReference>
<proteinExistence type="predicted"/>
<evidence type="ECO:0000256" key="5">
    <source>
        <dbReference type="ARBA" id="ARBA00023125"/>
    </source>
</evidence>
<organism evidence="9 10">
    <name type="scientific">Exophiala bonariae</name>
    <dbReference type="NCBI Taxonomy" id="1690606"/>
    <lineage>
        <taxon>Eukaryota</taxon>
        <taxon>Fungi</taxon>
        <taxon>Dikarya</taxon>
        <taxon>Ascomycota</taxon>
        <taxon>Pezizomycotina</taxon>
        <taxon>Eurotiomycetes</taxon>
        <taxon>Chaetothyriomycetidae</taxon>
        <taxon>Chaetothyriales</taxon>
        <taxon>Herpotrichiellaceae</taxon>
        <taxon>Exophiala</taxon>
    </lineage>
</organism>
<evidence type="ECO:0000256" key="4">
    <source>
        <dbReference type="ARBA" id="ARBA00023015"/>
    </source>
</evidence>
<evidence type="ECO:0000313" key="10">
    <source>
        <dbReference type="Proteomes" id="UP001358417"/>
    </source>
</evidence>
<evidence type="ECO:0000313" key="9">
    <source>
        <dbReference type="EMBL" id="KAK5056204.1"/>
    </source>
</evidence>
<evidence type="ECO:0000256" key="8">
    <source>
        <dbReference type="SAM" id="MobiDB-lite"/>
    </source>
</evidence>
<gene>
    <name evidence="9" type="ORF">LTR84_012757</name>
</gene>
<dbReference type="InterPro" id="IPR001138">
    <property type="entry name" value="Zn2Cys6_DnaBD"/>
</dbReference>
<comment type="caution">
    <text evidence="9">The sequence shown here is derived from an EMBL/GenBank/DDBJ whole genome shotgun (WGS) entry which is preliminary data.</text>
</comment>
<feature type="region of interest" description="Disordered" evidence="8">
    <location>
        <begin position="1"/>
        <end position="29"/>
    </location>
</feature>
<name>A0AAV9NF88_9EURO</name>
<keyword evidence="2" id="KW-0479">Metal-binding</keyword>
<keyword evidence="6" id="KW-0804">Transcription</keyword>
<dbReference type="GO" id="GO:0008270">
    <property type="term" value="F:zinc ion binding"/>
    <property type="evidence" value="ECO:0007669"/>
    <property type="project" value="InterPro"/>
</dbReference>
<feature type="compositionally biased region" description="Low complexity" evidence="8">
    <location>
        <begin position="10"/>
        <end position="19"/>
    </location>
</feature>
<evidence type="ECO:0000256" key="3">
    <source>
        <dbReference type="ARBA" id="ARBA00022833"/>
    </source>
</evidence>
<keyword evidence="5" id="KW-0238">DNA-binding</keyword>
<comment type="subcellular location">
    <subcellularLocation>
        <location evidence="1">Nucleus</location>
    </subcellularLocation>
</comment>
<sequence length="246" mass="27596">MDGADEDLGSRSTRSSPTSVRAAKRPRTTLACQRCKSRKQKCSRVSEKCRYVASTVPKPTEQRAYVKALESKVAELENKLRRAERAADPRVSQETYRLNDLPPESSLSSTIRDLSLNASGYNYLGGTSNITIARVLEPVLHIDRSLISNHQERTVLGSDRDASTARLVQSSEDEDTQDVASFSEPVIEKLFRAYIEYVSLIFPIMHSRTLQDMHERRSRPKGLFEVATLHLMYALGGITLTLVSYS</sequence>
<evidence type="ECO:0000256" key="6">
    <source>
        <dbReference type="ARBA" id="ARBA00023163"/>
    </source>
</evidence>
<dbReference type="AlphaFoldDB" id="A0AAV9NF88"/>